<dbReference type="EMBL" id="ML976181">
    <property type="protein sequence ID" value="KAF1936576.1"/>
    <property type="molecule type" value="Genomic_DNA"/>
</dbReference>
<evidence type="ECO:0000313" key="3">
    <source>
        <dbReference type="Proteomes" id="UP000800038"/>
    </source>
</evidence>
<dbReference type="Proteomes" id="UP000800038">
    <property type="component" value="Unassembled WGS sequence"/>
</dbReference>
<feature type="transmembrane region" description="Helical" evidence="1">
    <location>
        <begin position="20"/>
        <end position="41"/>
    </location>
</feature>
<keyword evidence="1" id="KW-0812">Transmembrane</keyword>
<dbReference type="AlphaFoldDB" id="A0A6A5SDN6"/>
<dbReference type="OrthoDB" id="5366688at2759"/>
<organism evidence="2 3">
    <name type="scientific">Clathrospora elynae</name>
    <dbReference type="NCBI Taxonomy" id="706981"/>
    <lineage>
        <taxon>Eukaryota</taxon>
        <taxon>Fungi</taxon>
        <taxon>Dikarya</taxon>
        <taxon>Ascomycota</taxon>
        <taxon>Pezizomycotina</taxon>
        <taxon>Dothideomycetes</taxon>
        <taxon>Pleosporomycetidae</taxon>
        <taxon>Pleosporales</taxon>
        <taxon>Diademaceae</taxon>
        <taxon>Clathrospora</taxon>
    </lineage>
</organism>
<evidence type="ECO:0008006" key="4">
    <source>
        <dbReference type="Google" id="ProtNLM"/>
    </source>
</evidence>
<accession>A0A6A5SDN6</accession>
<name>A0A6A5SDN6_9PLEO</name>
<evidence type="ECO:0000256" key="1">
    <source>
        <dbReference type="SAM" id="Phobius"/>
    </source>
</evidence>
<feature type="transmembrane region" description="Helical" evidence="1">
    <location>
        <begin position="53"/>
        <end position="73"/>
    </location>
</feature>
<protein>
    <recommendedName>
        <fullName evidence="4">MARVEL domain-containing protein</fullName>
    </recommendedName>
</protein>
<feature type="transmembrane region" description="Helical" evidence="1">
    <location>
        <begin position="80"/>
        <end position="101"/>
    </location>
</feature>
<feature type="transmembrane region" description="Helical" evidence="1">
    <location>
        <begin position="162"/>
        <end position="185"/>
    </location>
</feature>
<keyword evidence="3" id="KW-1185">Reference proteome</keyword>
<reference evidence="2" key="1">
    <citation type="journal article" date="2020" name="Stud. Mycol.">
        <title>101 Dothideomycetes genomes: a test case for predicting lifestyles and emergence of pathogens.</title>
        <authorList>
            <person name="Haridas S."/>
            <person name="Albert R."/>
            <person name="Binder M."/>
            <person name="Bloem J."/>
            <person name="Labutti K."/>
            <person name="Salamov A."/>
            <person name="Andreopoulos B."/>
            <person name="Baker S."/>
            <person name="Barry K."/>
            <person name="Bills G."/>
            <person name="Bluhm B."/>
            <person name="Cannon C."/>
            <person name="Castanera R."/>
            <person name="Culley D."/>
            <person name="Daum C."/>
            <person name="Ezra D."/>
            <person name="Gonzalez J."/>
            <person name="Henrissat B."/>
            <person name="Kuo A."/>
            <person name="Liang C."/>
            <person name="Lipzen A."/>
            <person name="Lutzoni F."/>
            <person name="Magnuson J."/>
            <person name="Mondo S."/>
            <person name="Nolan M."/>
            <person name="Ohm R."/>
            <person name="Pangilinan J."/>
            <person name="Park H.-J."/>
            <person name="Ramirez L."/>
            <person name="Alfaro M."/>
            <person name="Sun H."/>
            <person name="Tritt A."/>
            <person name="Yoshinaga Y."/>
            <person name="Zwiers L.-H."/>
            <person name="Turgeon B."/>
            <person name="Goodwin S."/>
            <person name="Spatafora J."/>
            <person name="Crous P."/>
            <person name="Grigoriev I."/>
        </authorList>
    </citation>
    <scope>NUCLEOTIDE SEQUENCE</scope>
    <source>
        <strain evidence="2">CBS 161.51</strain>
    </source>
</reference>
<keyword evidence="1" id="KW-0472">Membrane</keyword>
<sequence>MPVPSYNAMPLSKMFLGVRVLQAICMILIIGVTSNFVQMIVTTGVEPPKEFVGTLSVTCIAALYIMVSVGYYWSQANLGLLIMTGVDSLLLIAFIVCAVTLGKPMSFLNCYVIGKSSTEVDAQYAYAFVTATAQNLNTSGSSLDLRHWAGVTRSNCFQAKTVWGMAIALCILFTVSCALLPTLWYKCNMKKPSKTVEEA</sequence>
<proteinExistence type="predicted"/>
<evidence type="ECO:0000313" key="2">
    <source>
        <dbReference type="EMBL" id="KAF1936576.1"/>
    </source>
</evidence>
<keyword evidence="1" id="KW-1133">Transmembrane helix</keyword>
<gene>
    <name evidence="2" type="ORF">EJ02DRAFT_438443</name>
</gene>